<accession>A0A8T1VVW4</accession>
<comment type="subcellular location">
    <subcellularLocation>
        <location evidence="1 5">Secreted</location>
    </subcellularLocation>
</comment>
<organism evidence="7 8">
    <name type="scientific">Phytophthora boehmeriae</name>
    <dbReference type="NCBI Taxonomy" id="109152"/>
    <lineage>
        <taxon>Eukaryota</taxon>
        <taxon>Sar</taxon>
        <taxon>Stramenopiles</taxon>
        <taxon>Oomycota</taxon>
        <taxon>Peronosporomycetes</taxon>
        <taxon>Peronosporales</taxon>
        <taxon>Peronosporaceae</taxon>
        <taxon>Phytophthora</taxon>
    </lineage>
</organism>
<comment type="function">
    <text evidence="5">Effector that suppresses plant defense responses during pathogen infection.</text>
</comment>
<evidence type="ECO:0000256" key="2">
    <source>
        <dbReference type="ARBA" id="ARBA00010400"/>
    </source>
</evidence>
<evidence type="ECO:0000256" key="4">
    <source>
        <dbReference type="ARBA" id="ARBA00022729"/>
    </source>
</evidence>
<dbReference type="AlphaFoldDB" id="A0A8T1VVW4"/>
<name>A0A8T1VVW4_9STRA</name>
<feature type="signal peptide" evidence="5">
    <location>
        <begin position="1"/>
        <end position="20"/>
    </location>
</feature>
<evidence type="ECO:0000256" key="1">
    <source>
        <dbReference type="ARBA" id="ARBA00004613"/>
    </source>
</evidence>
<proteinExistence type="inferred from homology"/>
<comment type="caution">
    <text evidence="7">The sequence shown here is derived from an EMBL/GenBank/DDBJ whole genome shotgun (WGS) entry which is preliminary data.</text>
</comment>
<comment type="similarity">
    <text evidence="2 5">Belongs to the RxLR effector family.</text>
</comment>
<evidence type="ECO:0000313" key="7">
    <source>
        <dbReference type="EMBL" id="KAG7383684.1"/>
    </source>
</evidence>
<evidence type="ECO:0000313" key="8">
    <source>
        <dbReference type="Proteomes" id="UP000693981"/>
    </source>
</evidence>
<evidence type="ECO:0000256" key="3">
    <source>
        <dbReference type="ARBA" id="ARBA00022525"/>
    </source>
</evidence>
<feature type="region of interest" description="Disordered" evidence="6">
    <location>
        <begin position="42"/>
        <end position="92"/>
    </location>
</feature>
<feature type="compositionally biased region" description="Polar residues" evidence="6">
    <location>
        <begin position="44"/>
        <end position="57"/>
    </location>
</feature>
<dbReference type="Proteomes" id="UP000693981">
    <property type="component" value="Unassembled WGS sequence"/>
</dbReference>
<feature type="chain" id="PRO_5035965115" description="RxLR effector protein" evidence="5">
    <location>
        <begin position="21"/>
        <end position="159"/>
    </location>
</feature>
<gene>
    <name evidence="7" type="ORF">PHYBOEH_009812</name>
</gene>
<reference evidence="7" key="1">
    <citation type="submission" date="2021-02" db="EMBL/GenBank/DDBJ databases">
        <authorList>
            <person name="Palmer J.M."/>
        </authorList>
    </citation>
    <scope>NUCLEOTIDE SEQUENCE</scope>
    <source>
        <strain evidence="7">SCRP23</strain>
    </source>
</reference>
<protein>
    <recommendedName>
        <fullName evidence="5">RxLR effector protein</fullName>
    </recommendedName>
</protein>
<comment type="domain">
    <text evidence="5">The RxLR-dEER motif acts to carry the protein into the host cell cytoplasm through binding to cell surface phosphatidylinositol-3-phosphate.</text>
</comment>
<feature type="compositionally biased region" description="Acidic residues" evidence="6">
    <location>
        <begin position="72"/>
        <end position="86"/>
    </location>
</feature>
<dbReference type="Pfam" id="PF16810">
    <property type="entry name" value="RXLR"/>
    <property type="match status" value="1"/>
</dbReference>
<dbReference type="InterPro" id="IPR031825">
    <property type="entry name" value="RXLR"/>
</dbReference>
<dbReference type="GO" id="GO:0005576">
    <property type="term" value="C:extracellular region"/>
    <property type="evidence" value="ECO:0007669"/>
    <property type="project" value="UniProtKB-SubCell"/>
</dbReference>
<dbReference type="OrthoDB" id="128728at2759"/>
<keyword evidence="3 5" id="KW-0964">Secreted</keyword>
<evidence type="ECO:0000256" key="6">
    <source>
        <dbReference type="SAM" id="MobiDB-lite"/>
    </source>
</evidence>
<keyword evidence="8" id="KW-1185">Reference proteome</keyword>
<sequence length="159" mass="17768">MRACYILLAALTALVASANAAPSAVTNLDEIKLSSIASARTAPSPRSLSVHGNNSIRNRALRGTNTDHLDDVDSEDDLDDQEENEEERAGGTSLVKSIHKIKDYDDAKMLRQIAKGNEPEYILDKFGVAYKIINGERVYSIHDPAYARYLYWVKYHRDK</sequence>
<dbReference type="EMBL" id="JAGDFL010000637">
    <property type="protein sequence ID" value="KAG7383684.1"/>
    <property type="molecule type" value="Genomic_DNA"/>
</dbReference>
<evidence type="ECO:0000256" key="5">
    <source>
        <dbReference type="RuleBase" id="RU367124"/>
    </source>
</evidence>
<keyword evidence="4 5" id="KW-0732">Signal</keyword>